<reference evidence="3" key="1">
    <citation type="submission" date="2016-10" db="EMBL/GenBank/DDBJ databases">
        <authorList>
            <person name="Varghese N."/>
            <person name="Submissions S."/>
        </authorList>
    </citation>
    <scope>NUCLEOTIDE SEQUENCE [LARGE SCALE GENOMIC DNA]</scope>
    <source>
        <strain evidence="3">VPI 5359</strain>
    </source>
</reference>
<accession>A0A1H3F943</accession>
<organism evidence="2 3">
    <name type="scientific">Eubacterium barkeri</name>
    <name type="common">Clostridium barkeri</name>
    <dbReference type="NCBI Taxonomy" id="1528"/>
    <lineage>
        <taxon>Bacteria</taxon>
        <taxon>Bacillati</taxon>
        <taxon>Bacillota</taxon>
        <taxon>Clostridia</taxon>
        <taxon>Eubacteriales</taxon>
        <taxon>Eubacteriaceae</taxon>
        <taxon>Eubacterium</taxon>
    </lineage>
</organism>
<dbReference type="Gene3D" id="1.10.10.2840">
    <property type="entry name" value="PucR C-terminal helix-turn-helix domain"/>
    <property type="match status" value="1"/>
</dbReference>
<dbReference type="InterPro" id="IPR051448">
    <property type="entry name" value="CdaR-like_regulators"/>
</dbReference>
<name>A0A1H3F943_EUBBA</name>
<dbReference type="Proteomes" id="UP000199652">
    <property type="component" value="Unassembled WGS sequence"/>
</dbReference>
<dbReference type="PANTHER" id="PTHR33744">
    <property type="entry name" value="CARBOHYDRATE DIACID REGULATOR"/>
    <property type="match status" value="1"/>
</dbReference>
<evidence type="ECO:0000313" key="3">
    <source>
        <dbReference type="Proteomes" id="UP000199652"/>
    </source>
</evidence>
<dbReference type="RefSeq" id="WP_090244960.1">
    <property type="nucleotide sequence ID" value="NZ_FNOU01000009.1"/>
</dbReference>
<feature type="domain" description="PucR C-terminal helix-turn-helix" evidence="1">
    <location>
        <begin position="349"/>
        <end position="403"/>
    </location>
</feature>
<proteinExistence type="predicted"/>
<dbReference type="Gene3D" id="3.30.450.40">
    <property type="match status" value="1"/>
</dbReference>
<dbReference type="Pfam" id="PF13556">
    <property type="entry name" value="HTH_30"/>
    <property type="match status" value="1"/>
</dbReference>
<gene>
    <name evidence="2" type="ORF">SAMN04488579_10986</name>
</gene>
<evidence type="ECO:0000259" key="1">
    <source>
        <dbReference type="Pfam" id="PF13556"/>
    </source>
</evidence>
<dbReference type="InterPro" id="IPR029016">
    <property type="entry name" value="GAF-like_dom_sf"/>
</dbReference>
<evidence type="ECO:0000313" key="2">
    <source>
        <dbReference type="EMBL" id="SDX87415.1"/>
    </source>
</evidence>
<dbReference type="EMBL" id="FNOU01000009">
    <property type="protein sequence ID" value="SDX87415.1"/>
    <property type="molecule type" value="Genomic_DNA"/>
</dbReference>
<protein>
    <submittedName>
        <fullName evidence="2">PucR C-terminal helix-turn-helix domain-containing protein</fullName>
    </submittedName>
</protein>
<dbReference type="InterPro" id="IPR042070">
    <property type="entry name" value="PucR_C-HTH_sf"/>
</dbReference>
<dbReference type="InterPro" id="IPR025736">
    <property type="entry name" value="PucR_C-HTH_dom"/>
</dbReference>
<dbReference type="OrthoDB" id="9792148at2"/>
<sequence>MELAKIYQILLRMMAEDSDIQKIVNMVTTFLDNPVVLVDANFRILSASTQLTPLNNDLWDLSIGQRYVSDEIIRSMQENRIIEALHSEEGEPIESPIPEGYSCLRMPLYCKGRYRGFLGVYDYNQPFKAEDPLILEAASQAVGIFVQNNTFFNAVNGSTYDMYLYELLQANQLTESQKICKRYKALSLGAEKVLIVLDTVDKKGQEVNLSGNNLPGELIVNRLKTLLPCHHSVVFKGSVVIVMAYDSIPERMLSTIRDTLQLFCETNQLIAGISMVYRDAERTFEFYRQARYAIHKSSGEIGLSYYQNVVIDAILSFAKESYPVDHYIHPAIWLLKDYDQRFNTHYLISLKKYLYCFGNKADTAAVLGLHYNSIKYRIKMIQEIAEINLKEVELKYHLYLSFRLLNMEDE</sequence>
<dbReference type="STRING" id="1528.SAMN04488579_10986"/>
<keyword evidence="3" id="KW-1185">Reference proteome</keyword>
<dbReference type="AlphaFoldDB" id="A0A1H3F943"/>